<sequence length="57" mass="6356">MDPIFSFSQVDICHTQLSLNSHLERMEADASTETGMILVTQGLVETMCCHRARGSRT</sequence>
<organism evidence="1 2">
    <name type="scientific">Penicillium roqueforti (strain FM164)</name>
    <dbReference type="NCBI Taxonomy" id="1365484"/>
    <lineage>
        <taxon>Eukaryota</taxon>
        <taxon>Fungi</taxon>
        <taxon>Dikarya</taxon>
        <taxon>Ascomycota</taxon>
        <taxon>Pezizomycotina</taxon>
        <taxon>Eurotiomycetes</taxon>
        <taxon>Eurotiomycetidae</taxon>
        <taxon>Eurotiales</taxon>
        <taxon>Aspergillaceae</taxon>
        <taxon>Penicillium</taxon>
    </lineage>
</organism>
<proteinExistence type="predicted"/>
<evidence type="ECO:0000313" key="2">
    <source>
        <dbReference type="Proteomes" id="UP000030686"/>
    </source>
</evidence>
<dbReference type="AlphaFoldDB" id="W6R4M6"/>
<protein>
    <submittedName>
        <fullName evidence="1">Uncharacterized protein</fullName>
    </submittedName>
</protein>
<accession>W6R4M6</accession>
<reference evidence="1" key="1">
    <citation type="journal article" date="2014" name="Nat. Commun.">
        <title>Multiple recent horizontal transfers of a large genomic region in cheese making fungi.</title>
        <authorList>
            <person name="Cheeseman K."/>
            <person name="Ropars J."/>
            <person name="Renault P."/>
            <person name="Dupont J."/>
            <person name="Gouzy J."/>
            <person name="Branca A."/>
            <person name="Abraham A.L."/>
            <person name="Ceppi M."/>
            <person name="Conseiller E."/>
            <person name="Debuchy R."/>
            <person name="Malagnac F."/>
            <person name="Goarin A."/>
            <person name="Silar P."/>
            <person name="Lacoste S."/>
            <person name="Sallet E."/>
            <person name="Bensimon A."/>
            <person name="Giraud T."/>
            <person name="Brygoo Y."/>
        </authorList>
    </citation>
    <scope>NUCLEOTIDE SEQUENCE [LARGE SCALE GENOMIC DNA]</scope>
    <source>
        <strain evidence="1">FM164</strain>
    </source>
</reference>
<dbReference type="Proteomes" id="UP000030686">
    <property type="component" value="Unassembled WGS sequence"/>
</dbReference>
<dbReference type="EMBL" id="HG792019">
    <property type="protein sequence ID" value="CDM36752.1"/>
    <property type="molecule type" value="Genomic_DNA"/>
</dbReference>
<keyword evidence="2" id="KW-1185">Reference proteome</keyword>
<evidence type="ECO:0000313" key="1">
    <source>
        <dbReference type="EMBL" id="CDM36752.1"/>
    </source>
</evidence>
<gene>
    <name evidence="1" type="ORF">PROQFM164_S05g000585</name>
</gene>
<name>W6R4M6_PENRF</name>